<proteinExistence type="predicted"/>
<name>A0A2S1LY76_9SPIR</name>
<evidence type="ECO:0000313" key="2">
    <source>
        <dbReference type="Proteomes" id="UP000244655"/>
    </source>
</evidence>
<gene>
    <name evidence="1" type="ORF">CR532_01585</name>
</gene>
<dbReference type="Proteomes" id="UP000244655">
    <property type="component" value="Chromosome"/>
</dbReference>
<dbReference type="EMBL" id="CP025785">
    <property type="protein sequence ID" value="AWG43215.1"/>
    <property type="molecule type" value="Genomic_DNA"/>
</dbReference>
<dbReference type="OrthoDB" id="350401at2"/>
<protein>
    <submittedName>
        <fullName evidence="1">Uncharacterized protein</fullName>
    </submittedName>
</protein>
<dbReference type="AlphaFoldDB" id="A0A2S1LY76"/>
<keyword evidence="2" id="KW-1185">Reference proteome</keyword>
<accession>A0A2S1LY76</accession>
<sequence>MIIIFILLSTFANLYSFLEFRNGEKFDLVGDFGELKEDVLSLGIRLKALSTSVSIFSNNYKILYSKSKVREHDRSVLIIFDSDLRLNVEFFGDFVYKNEKIFLNDDSKIFDIVVVDQHKEQIINPLFVIKNRGNLNVNSYLSLKDILLRGKDDAVLELHRDLNLDVEFDNYGLVLSFLKKDNSTSRSLKGIYYFEVFLNNRSVFRSDFQSISLDDNSYVVSGGKNYNLNFLNIKRNDGNIEINNLKFTKGRNEIKIRYGDVYETENNLIYRFTLG</sequence>
<organism evidence="1 2">
    <name type="scientific">Candidatus Borreliella tachyglossi</name>
    <dbReference type="NCBI Taxonomy" id="1964448"/>
    <lineage>
        <taxon>Bacteria</taxon>
        <taxon>Pseudomonadati</taxon>
        <taxon>Spirochaetota</taxon>
        <taxon>Spirochaetia</taxon>
        <taxon>Spirochaetales</taxon>
        <taxon>Borreliaceae</taxon>
        <taxon>Borreliella</taxon>
    </lineage>
</organism>
<reference evidence="1 2" key="1">
    <citation type="submission" date="2018-01" db="EMBL/GenBank/DDBJ databases">
        <title>Genome sequence of Borrelia tachyglossi.</title>
        <authorList>
            <person name="Gofton A.W."/>
        </authorList>
    </citation>
    <scope>NUCLEOTIDE SEQUENCE [LARGE SCALE GENOMIC DNA]</scope>
    <source>
        <strain evidence="1 2">Bc-F10-1268</strain>
    </source>
</reference>
<evidence type="ECO:0000313" key="1">
    <source>
        <dbReference type="EMBL" id="AWG43215.1"/>
    </source>
</evidence>